<evidence type="ECO:0000256" key="6">
    <source>
        <dbReference type="ARBA" id="ARBA00023027"/>
    </source>
</evidence>
<keyword evidence="10" id="KW-1185">Reference proteome</keyword>
<organism evidence="9 10">
    <name type="scientific">Komagataella pastoris</name>
    <name type="common">Yeast</name>
    <name type="synonym">Pichia pastoris</name>
    <dbReference type="NCBI Taxonomy" id="4922"/>
    <lineage>
        <taxon>Eukaryota</taxon>
        <taxon>Fungi</taxon>
        <taxon>Dikarya</taxon>
        <taxon>Ascomycota</taxon>
        <taxon>Saccharomycotina</taxon>
        <taxon>Pichiomycetes</taxon>
        <taxon>Pichiales</taxon>
        <taxon>Pichiaceae</taxon>
        <taxon>Komagataella</taxon>
    </lineage>
</organism>
<dbReference type="PROSITE" id="PS00059">
    <property type="entry name" value="ADH_ZINC"/>
    <property type="match status" value="1"/>
</dbReference>
<dbReference type="CDD" id="cd05285">
    <property type="entry name" value="sorbitol_DH"/>
    <property type="match status" value="1"/>
</dbReference>
<dbReference type="SUPFAM" id="SSF51735">
    <property type="entry name" value="NAD(P)-binding Rossmann-fold domains"/>
    <property type="match status" value="1"/>
</dbReference>
<evidence type="ECO:0000256" key="1">
    <source>
        <dbReference type="ARBA" id="ARBA00001947"/>
    </source>
</evidence>
<proteinExistence type="inferred from homology"/>
<evidence type="ECO:0000256" key="4">
    <source>
        <dbReference type="ARBA" id="ARBA00022833"/>
    </source>
</evidence>
<dbReference type="SUPFAM" id="SSF50129">
    <property type="entry name" value="GroES-like"/>
    <property type="match status" value="1"/>
</dbReference>
<dbReference type="GO" id="GO:0006062">
    <property type="term" value="P:sorbitol catabolic process"/>
    <property type="evidence" value="ECO:0007669"/>
    <property type="project" value="TreeGrafter"/>
</dbReference>
<reference evidence="9 10" key="1">
    <citation type="submission" date="2016-02" db="EMBL/GenBank/DDBJ databases">
        <title>Comparative genomic and transcriptomic foundation for Pichia pastoris.</title>
        <authorList>
            <person name="Love K.R."/>
            <person name="Shah K.A."/>
            <person name="Whittaker C.A."/>
            <person name="Wu J."/>
            <person name="Bartlett M.C."/>
            <person name="Ma D."/>
            <person name="Leeson R.L."/>
            <person name="Priest M."/>
            <person name="Young S.K."/>
            <person name="Love J.C."/>
        </authorList>
    </citation>
    <scope>NUCLEOTIDE SEQUENCE [LARGE SCALE GENOMIC DNA]</scope>
    <source>
        <strain evidence="9 10">ATCC 28485</strain>
    </source>
</reference>
<dbReference type="InterPro" id="IPR002328">
    <property type="entry name" value="ADH_Zn_CS"/>
</dbReference>
<evidence type="ECO:0000313" key="10">
    <source>
        <dbReference type="Proteomes" id="UP000094565"/>
    </source>
</evidence>
<evidence type="ECO:0000256" key="7">
    <source>
        <dbReference type="RuleBase" id="RU361277"/>
    </source>
</evidence>
<dbReference type="Proteomes" id="UP000094565">
    <property type="component" value="Chromosome 1"/>
</dbReference>
<evidence type="ECO:0000313" key="9">
    <source>
        <dbReference type="EMBL" id="ANZ73905.1"/>
    </source>
</evidence>
<dbReference type="Pfam" id="PF08240">
    <property type="entry name" value="ADH_N"/>
    <property type="match status" value="1"/>
</dbReference>
<dbReference type="EMBL" id="CP014584">
    <property type="protein sequence ID" value="ANZ73905.1"/>
    <property type="molecule type" value="Genomic_DNA"/>
</dbReference>
<keyword evidence="5" id="KW-0560">Oxidoreductase</keyword>
<dbReference type="InterPro" id="IPR013154">
    <property type="entry name" value="ADH-like_N"/>
</dbReference>
<evidence type="ECO:0000256" key="3">
    <source>
        <dbReference type="ARBA" id="ARBA00022723"/>
    </source>
</evidence>
<dbReference type="FunFam" id="3.40.50.720:FF:000068">
    <property type="entry name" value="Sorbitol dehydrogenase"/>
    <property type="match status" value="1"/>
</dbReference>
<dbReference type="PANTHER" id="PTHR43161:SF9">
    <property type="entry name" value="SORBITOL DEHYDROGENASE"/>
    <property type="match status" value="1"/>
</dbReference>
<dbReference type="InterPro" id="IPR011032">
    <property type="entry name" value="GroES-like_sf"/>
</dbReference>
<sequence length="409" mass="44287">MLLVFFTSDDCAGLKNSCIPEKLSQTYVPHVIPSSSTKEFKTYSLPNNLSLFPLYFIHYRNMSDNPSVVLKKINEIVIEDRPIPAIEDPHYVKVAIKKTGICGSDVHFYTDGCCGSFKLESPMVLGHESAGIVVEVGSDVKSLKVGDKVACEPGIPSRYSNAYKSGHYNLCPEMAFAATPPIDGTLCRYYLLPEDFCVKLPGHVSLEEGALVEPLSVAVHAARLAKITFGDSVVVFGAGPVGLLVAATARAYGATKVLIVDIFDDKLTLATDTLHVATNSYNSKNGMDNLLESFEGKHPNVSIDCTGVESCIAAGINALAPRGVHVQVGMGKSEYNNFPLGVICEKECIVKGVFRYCYNDYNLAVELIASGKVEVKGLVTHRFKFTEAVDAYETVRQGKAIKAIIDGPE</sequence>
<dbReference type="InterPro" id="IPR036291">
    <property type="entry name" value="NAD(P)-bd_dom_sf"/>
</dbReference>
<comment type="cofactor">
    <cofactor evidence="1 7">
        <name>Zn(2+)</name>
        <dbReference type="ChEBI" id="CHEBI:29105"/>
    </cofactor>
</comment>
<feature type="domain" description="Enoyl reductase (ER)" evidence="8">
    <location>
        <begin position="71"/>
        <end position="405"/>
    </location>
</feature>
<evidence type="ECO:0000256" key="2">
    <source>
        <dbReference type="ARBA" id="ARBA00008072"/>
    </source>
</evidence>
<accession>A0A1B2J7E3</accession>
<dbReference type="Gene3D" id="3.40.50.720">
    <property type="entry name" value="NAD(P)-binding Rossmann-like Domain"/>
    <property type="match status" value="1"/>
</dbReference>
<keyword evidence="6" id="KW-0520">NAD</keyword>
<dbReference type="GO" id="GO:0003939">
    <property type="term" value="F:L-iditol 2-dehydrogenase (NAD+) activity"/>
    <property type="evidence" value="ECO:0007669"/>
    <property type="project" value="TreeGrafter"/>
</dbReference>
<evidence type="ECO:0000256" key="5">
    <source>
        <dbReference type="ARBA" id="ARBA00023002"/>
    </source>
</evidence>
<dbReference type="Gene3D" id="3.90.180.10">
    <property type="entry name" value="Medium-chain alcohol dehydrogenases, catalytic domain"/>
    <property type="match status" value="1"/>
</dbReference>
<dbReference type="InterPro" id="IPR045306">
    <property type="entry name" value="SDH-like"/>
</dbReference>
<protein>
    <submittedName>
        <fullName evidence="9">BA75_01258T0</fullName>
    </submittedName>
</protein>
<dbReference type="Pfam" id="PF00107">
    <property type="entry name" value="ADH_zinc_N"/>
    <property type="match status" value="1"/>
</dbReference>
<keyword evidence="3 7" id="KW-0479">Metal-binding</keyword>
<evidence type="ECO:0000259" key="8">
    <source>
        <dbReference type="SMART" id="SM00829"/>
    </source>
</evidence>
<dbReference type="GO" id="GO:0008270">
    <property type="term" value="F:zinc ion binding"/>
    <property type="evidence" value="ECO:0007669"/>
    <property type="project" value="InterPro"/>
</dbReference>
<name>A0A1B2J7E3_PICPA</name>
<dbReference type="SMART" id="SM00829">
    <property type="entry name" value="PKS_ER"/>
    <property type="match status" value="1"/>
</dbReference>
<dbReference type="PANTHER" id="PTHR43161">
    <property type="entry name" value="SORBITOL DEHYDROGENASE"/>
    <property type="match status" value="1"/>
</dbReference>
<dbReference type="InterPro" id="IPR013149">
    <property type="entry name" value="ADH-like_C"/>
</dbReference>
<comment type="similarity">
    <text evidence="2 7">Belongs to the zinc-containing alcohol dehydrogenase family.</text>
</comment>
<dbReference type="OrthoDB" id="3941538at2759"/>
<keyword evidence="4 7" id="KW-0862">Zinc</keyword>
<gene>
    <name evidence="9" type="primary">SOR1</name>
    <name evidence="9" type="ORF">ATY40_BA7501258</name>
</gene>
<dbReference type="InterPro" id="IPR020843">
    <property type="entry name" value="ER"/>
</dbReference>
<dbReference type="AlphaFoldDB" id="A0A1B2J7E3"/>